<protein>
    <submittedName>
        <fullName evidence="8">Uncharacterized protein</fullName>
    </submittedName>
</protein>
<evidence type="ECO:0000256" key="2">
    <source>
        <dbReference type="ARBA" id="ARBA00008969"/>
    </source>
</evidence>
<reference evidence="8" key="3">
    <citation type="submission" date="2025-09" db="UniProtKB">
        <authorList>
            <consortium name="Ensembl"/>
        </authorList>
    </citation>
    <scope>IDENTIFICATION</scope>
</reference>
<name>A0A7N4NLH8_SARHA</name>
<comment type="similarity">
    <text evidence="2">Belongs to the mitoguardin family.</text>
</comment>
<gene>
    <name evidence="8" type="primary">LOC100932213</name>
</gene>
<dbReference type="GO" id="GO:0008053">
    <property type="term" value="P:mitochondrial fusion"/>
    <property type="evidence" value="ECO:0007669"/>
    <property type="project" value="InterPro"/>
</dbReference>
<accession>A0A7N4NLH8</accession>
<keyword evidence="6" id="KW-0496">Mitochondrion</keyword>
<reference evidence="8" key="2">
    <citation type="submission" date="2025-08" db="UniProtKB">
        <authorList>
            <consortium name="Ensembl"/>
        </authorList>
    </citation>
    <scope>IDENTIFICATION</scope>
</reference>
<evidence type="ECO:0000256" key="5">
    <source>
        <dbReference type="ARBA" id="ARBA00022989"/>
    </source>
</evidence>
<dbReference type="PANTHER" id="PTHR21508">
    <property type="entry name" value="MITOGUARDIN"/>
    <property type="match status" value="1"/>
</dbReference>
<dbReference type="GO" id="GO:0005741">
    <property type="term" value="C:mitochondrial outer membrane"/>
    <property type="evidence" value="ECO:0007669"/>
    <property type="project" value="UniProtKB-SubCell"/>
</dbReference>
<evidence type="ECO:0000256" key="1">
    <source>
        <dbReference type="ARBA" id="ARBA00004294"/>
    </source>
</evidence>
<reference evidence="8 9" key="1">
    <citation type="journal article" date="2011" name="Proc. Natl. Acad. Sci. U.S.A.">
        <title>Genetic diversity and population structure of the endangered marsupial Sarcophilus harrisii (Tasmanian devil).</title>
        <authorList>
            <person name="Miller W."/>
            <person name="Hayes V.M."/>
            <person name="Ratan A."/>
            <person name="Petersen D.C."/>
            <person name="Wittekindt N.E."/>
            <person name="Miller J."/>
            <person name="Walenz B."/>
            <person name="Knight J."/>
            <person name="Qi J."/>
            <person name="Zhao F."/>
            <person name="Wang Q."/>
            <person name="Bedoya-Reina O.C."/>
            <person name="Katiyar N."/>
            <person name="Tomsho L.P."/>
            <person name="Kasson L.M."/>
            <person name="Hardie R.A."/>
            <person name="Woodbridge P."/>
            <person name="Tindall E.A."/>
            <person name="Bertelsen M.F."/>
            <person name="Dixon D."/>
            <person name="Pyecroft S."/>
            <person name="Helgen K.M."/>
            <person name="Lesk A.M."/>
            <person name="Pringle T.H."/>
            <person name="Patterson N."/>
            <person name="Zhang Y."/>
            <person name="Kreiss A."/>
            <person name="Woods G.M."/>
            <person name="Jones M.E."/>
            <person name="Schuster S.C."/>
        </authorList>
    </citation>
    <scope>NUCLEOTIDE SEQUENCE [LARGE SCALE GENOMIC DNA]</scope>
</reference>
<dbReference type="Proteomes" id="UP000007648">
    <property type="component" value="Unassembled WGS sequence"/>
</dbReference>
<keyword evidence="4" id="KW-1000">Mitochondrion outer membrane</keyword>
<evidence type="ECO:0000256" key="4">
    <source>
        <dbReference type="ARBA" id="ARBA00022787"/>
    </source>
</evidence>
<sequence>MFPLPSVVREPIFLAELRVARFPWRQGSGELQPHPPRAVEELTPSLVDPPEQVSEGLFLCPPSQPSRTPEIESFMTGPPSEPLSQEDWQEKQHFIREAMEVLLMRESTRSYLIDTGKCLLQKLIMLDGQKPFHFTMIYDALVASLNQPSFWEKVTKELHTDGLSSLRARGLAPAHDISESTLCRLTGALSGQPSNFNEAYDSLMAFIQQPSNWAVLSQELRGVGVPLANLYDMLLGFIVPMLFRDAESIPGSLKSLMMNEQIARPLKKVTVLVHCWAQTREKRASMAEPNGFLYHLYEVLDCVSPELMWAAVGPEGEQKNFYYSLKEQVTSFSKALVTLAEACYPMTKLLAQHMLEDLMERFEALLTPF</sequence>
<dbReference type="Pfam" id="PF10265">
    <property type="entry name" value="Miga"/>
    <property type="match status" value="2"/>
</dbReference>
<keyword evidence="3" id="KW-0812">Transmembrane</keyword>
<evidence type="ECO:0000256" key="3">
    <source>
        <dbReference type="ARBA" id="ARBA00022692"/>
    </source>
</evidence>
<dbReference type="AlphaFoldDB" id="A0A7N4NLH8"/>
<dbReference type="InParanoid" id="A0A7N4NLH8"/>
<evidence type="ECO:0000256" key="7">
    <source>
        <dbReference type="ARBA" id="ARBA00023136"/>
    </source>
</evidence>
<organism evidence="8 9">
    <name type="scientific">Sarcophilus harrisii</name>
    <name type="common">Tasmanian devil</name>
    <name type="synonym">Sarcophilus laniarius</name>
    <dbReference type="NCBI Taxonomy" id="9305"/>
    <lineage>
        <taxon>Eukaryota</taxon>
        <taxon>Metazoa</taxon>
        <taxon>Chordata</taxon>
        <taxon>Craniata</taxon>
        <taxon>Vertebrata</taxon>
        <taxon>Euteleostomi</taxon>
        <taxon>Mammalia</taxon>
        <taxon>Metatheria</taxon>
        <taxon>Dasyuromorphia</taxon>
        <taxon>Dasyuridae</taxon>
        <taxon>Sarcophilus</taxon>
    </lineage>
</organism>
<dbReference type="Ensembl" id="ENSSHAT00000031905.1">
    <property type="protein sequence ID" value="ENSSHAP00000025197.1"/>
    <property type="gene ID" value="ENSSHAG00000029552.1"/>
</dbReference>
<dbReference type="InterPro" id="IPR019392">
    <property type="entry name" value="Miga"/>
</dbReference>
<proteinExistence type="inferred from homology"/>
<evidence type="ECO:0000256" key="6">
    <source>
        <dbReference type="ARBA" id="ARBA00023128"/>
    </source>
</evidence>
<dbReference type="PANTHER" id="PTHR21508:SF5">
    <property type="entry name" value="MITOGUARDIN"/>
    <property type="match status" value="1"/>
</dbReference>
<keyword evidence="5" id="KW-1133">Transmembrane helix</keyword>
<keyword evidence="7" id="KW-0472">Membrane</keyword>
<comment type="subcellular location">
    <subcellularLocation>
        <location evidence="1">Mitochondrion outer membrane</location>
    </subcellularLocation>
</comment>
<evidence type="ECO:0000313" key="8">
    <source>
        <dbReference type="Ensembl" id="ENSSHAP00000025197.1"/>
    </source>
</evidence>
<keyword evidence="9" id="KW-1185">Reference proteome</keyword>
<evidence type="ECO:0000313" key="9">
    <source>
        <dbReference type="Proteomes" id="UP000007648"/>
    </source>
</evidence>